<dbReference type="InterPro" id="IPR013730">
    <property type="entry name" value="Fyv7/TAP26"/>
</dbReference>
<keyword evidence="3" id="KW-1185">Reference proteome</keyword>
<comment type="caution">
    <text evidence="2">The sequence shown here is derived from an EMBL/GenBank/DDBJ whole genome shotgun (WGS) entry which is preliminary data.</text>
</comment>
<name>A0ABD1GFH6_SALDI</name>
<organism evidence="2 3">
    <name type="scientific">Salvia divinorum</name>
    <name type="common">Maria pastora</name>
    <name type="synonym">Diviner's sage</name>
    <dbReference type="NCBI Taxonomy" id="28513"/>
    <lineage>
        <taxon>Eukaryota</taxon>
        <taxon>Viridiplantae</taxon>
        <taxon>Streptophyta</taxon>
        <taxon>Embryophyta</taxon>
        <taxon>Tracheophyta</taxon>
        <taxon>Spermatophyta</taxon>
        <taxon>Magnoliopsida</taxon>
        <taxon>eudicotyledons</taxon>
        <taxon>Gunneridae</taxon>
        <taxon>Pentapetalae</taxon>
        <taxon>asterids</taxon>
        <taxon>lamiids</taxon>
        <taxon>Lamiales</taxon>
        <taxon>Lamiaceae</taxon>
        <taxon>Nepetoideae</taxon>
        <taxon>Mentheae</taxon>
        <taxon>Salviinae</taxon>
        <taxon>Salvia</taxon>
        <taxon>Salvia subgen. Calosphace</taxon>
    </lineage>
</organism>
<dbReference type="Pfam" id="PF08524">
    <property type="entry name" value="rRNA_processing"/>
    <property type="match status" value="1"/>
</dbReference>
<proteinExistence type="predicted"/>
<dbReference type="AlphaFoldDB" id="A0ABD1GFH6"/>
<evidence type="ECO:0000313" key="2">
    <source>
        <dbReference type="EMBL" id="KAL1542672.1"/>
    </source>
</evidence>
<feature type="region of interest" description="Disordered" evidence="1">
    <location>
        <begin position="77"/>
        <end position="114"/>
    </location>
</feature>
<dbReference type="PANTHER" id="PTHR15657:SF1">
    <property type="entry name" value="THYROID TRANSCRIPTION FACTOR 1-ASSOCIATED PROTEIN 26"/>
    <property type="match status" value="1"/>
</dbReference>
<reference evidence="2 3" key="1">
    <citation type="submission" date="2024-06" db="EMBL/GenBank/DDBJ databases">
        <title>A chromosome level genome sequence of Diviner's sage (Salvia divinorum).</title>
        <authorList>
            <person name="Ford S.A."/>
            <person name="Ro D.-K."/>
            <person name="Ness R.W."/>
            <person name="Phillips M.A."/>
        </authorList>
    </citation>
    <scope>NUCLEOTIDE SEQUENCE [LARGE SCALE GENOMIC DNA]</scope>
    <source>
        <strain evidence="2">SAF-2024a</strain>
        <tissue evidence="2">Leaf</tissue>
    </source>
</reference>
<sequence>MKKGGGLPHRYDDKEPKIGGVTNKKKMKKNMQRLGGRGGLSLASFANAKARNDSYNPSVIKKRREFYKNAKYVKKYKKSISQEEHQITPSTAQGLLEGENAANGGDHASQKKMKYKKNARNLQELYEKKHNEQEKDRIEREAVMQAKKEEREAAEARRRALKEKMYKKTRSGQPVMKYRIEHMLESIQGSTS</sequence>
<evidence type="ECO:0000256" key="1">
    <source>
        <dbReference type="SAM" id="MobiDB-lite"/>
    </source>
</evidence>
<protein>
    <recommendedName>
        <fullName evidence="4">rRNA-processing protein FYV7</fullName>
    </recommendedName>
</protein>
<dbReference type="PANTHER" id="PTHR15657">
    <property type="entry name" value="THYROID TRANSCRIPTION FACTOR 1-ASSOCIATED PROTEIN 26"/>
    <property type="match status" value="1"/>
</dbReference>
<gene>
    <name evidence="2" type="ORF">AAHA92_19729</name>
</gene>
<evidence type="ECO:0008006" key="4">
    <source>
        <dbReference type="Google" id="ProtNLM"/>
    </source>
</evidence>
<evidence type="ECO:0000313" key="3">
    <source>
        <dbReference type="Proteomes" id="UP001567538"/>
    </source>
</evidence>
<dbReference type="Proteomes" id="UP001567538">
    <property type="component" value="Unassembled WGS sequence"/>
</dbReference>
<feature type="region of interest" description="Disordered" evidence="1">
    <location>
        <begin position="1"/>
        <end position="38"/>
    </location>
</feature>
<dbReference type="EMBL" id="JBEAFC010000008">
    <property type="protein sequence ID" value="KAL1542672.1"/>
    <property type="molecule type" value="Genomic_DNA"/>
</dbReference>
<feature type="region of interest" description="Disordered" evidence="1">
    <location>
        <begin position="128"/>
        <end position="156"/>
    </location>
</feature>
<accession>A0ABD1GFH6</accession>